<dbReference type="Proteomes" id="UP000257016">
    <property type="component" value="Unassembled WGS sequence"/>
</dbReference>
<gene>
    <name evidence="1" type="ORF">CBM2586_B80003</name>
</gene>
<dbReference type="EMBL" id="OFSN01000026">
    <property type="protein sequence ID" value="SOY75570.1"/>
    <property type="molecule type" value="Genomic_DNA"/>
</dbReference>
<dbReference type="AlphaFoldDB" id="A0A375CLW9"/>
<proteinExistence type="predicted"/>
<comment type="caution">
    <text evidence="1">The sequence shown here is derived from an EMBL/GenBank/DDBJ whole genome shotgun (WGS) entry which is preliminary data.</text>
</comment>
<sequence>MLLLRRRAQHHLRCRAQARPEDARRDHSLRQSRRQLRLVRAGAEKTAGGGARGRSGLIFRQADLSPCIRHPSREPDCCRRGLPPC</sequence>
<name>A0A375CLW9_9BURK</name>
<organism evidence="1">
    <name type="scientific">Cupriavidus taiwanensis</name>
    <dbReference type="NCBI Taxonomy" id="164546"/>
    <lineage>
        <taxon>Bacteria</taxon>
        <taxon>Pseudomonadati</taxon>
        <taxon>Pseudomonadota</taxon>
        <taxon>Betaproteobacteria</taxon>
        <taxon>Burkholderiales</taxon>
        <taxon>Burkholderiaceae</taxon>
        <taxon>Cupriavidus</taxon>
    </lineage>
</organism>
<protein>
    <submittedName>
        <fullName evidence="1">Uncharacterized protein</fullName>
    </submittedName>
</protein>
<reference evidence="1" key="1">
    <citation type="submission" date="2018-01" db="EMBL/GenBank/DDBJ databases">
        <authorList>
            <person name="Clerissi C."/>
        </authorList>
    </citation>
    <scope>NUCLEOTIDE SEQUENCE</scope>
    <source>
        <strain evidence="1">Cupriavidus taiwanensis LMG 19430</strain>
    </source>
</reference>
<evidence type="ECO:0000313" key="1">
    <source>
        <dbReference type="EMBL" id="SOY75570.1"/>
    </source>
</evidence>
<accession>A0A375CLW9</accession>